<organism evidence="1 2">
    <name type="scientific">Candidatus Gottesmanbacteria bacterium RIFCSPHIGHO2_01_FULL_39_10</name>
    <dbReference type="NCBI Taxonomy" id="1798375"/>
    <lineage>
        <taxon>Bacteria</taxon>
        <taxon>Candidatus Gottesmaniibacteriota</taxon>
    </lineage>
</organism>
<dbReference type="InterPro" id="IPR006439">
    <property type="entry name" value="HAD-SF_hydro_IA"/>
</dbReference>
<dbReference type="InterPro" id="IPR041492">
    <property type="entry name" value="HAD_2"/>
</dbReference>
<dbReference type="SFLD" id="SFLDS00003">
    <property type="entry name" value="Haloacid_Dehalogenase"/>
    <property type="match status" value="1"/>
</dbReference>
<dbReference type="InterPro" id="IPR036412">
    <property type="entry name" value="HAD-like_sf"/>
</dbReference>
<comment type="caution">
    <text evidence="1">The sequence shown here is derived from an EMBL/GenBank/DDBJ whole genome shotgun (WGS) entry which is preliminary data.</text>
</comment>
<sequence length="196" mass="22956">MIKAIIFDADGVLINGEMFSIQLARDYGISTEITLPFFTGEFKDCLIGKADLKEVLPKHLKEWGWEKSVDDFLDYWFKSEHNIDLDLTQFINELRKKGIKCYLATNQEKYRVEYMLNKMEFSKVFDKIFASAHLGHKKPTFEFYAKVMDDLEGIDKKEVLFWDDTLENVNAAKEFGINAELYSTFQDFKAKMESYS</sequence>
<dbReference type="AlphaFoldDB" id="A0A1F5ZMX6"/>
<dbReference type="PANTHER" id="PTHR43611:SF3">
    <property type="entry name" value="FLAVIN MONONUCLEOTIDE HYDROLASE 1, CHLOROPLATIC"/>
    <property type="match status" value="1"/>
</dbReference>
<reference evidence="1 2" key="1">
    <citation type="journal article" date="2016" name="Nat. Commun.">
        <title>Thousands of microbial genomes shed light on interconnected biogeochemical processes in an aquifer system.</title>
        <authorList>
            <person name="Anantharaman K."/>
            <person name="Brown C.T."/>
            <person name="Hug L.A."/>
            <person name="Sharon I."/>
            <person name="Castelle C.J."/>
            <person name="Probst A.J."/>
            <person name="Thomas B.C."/>
            <person name="Singh A."/>
            <person name="Wilkins M.J."/>
            <person name="Karaoz U."/>
            <person name="Brodie E.L."/>
            <person name="Williams K.H."/>
            <person name="Hubbard S.S."/>
            <person name="Banfield J.F."/>
        </authorList>
    </citation>
    <scope>NUCLEOTIDE SEQUENCE [LARGE SCALE GENOMIC DNA]</scope>
</reference>
<dbReference type="Gene3D" id="3.40.50.1000">
    <property type="entry name" value="HAD superfamily/HAD-like"/>
    <property type="match status" value="1"/>
</dbReference>
<dbReference type="InterPro" id="IPR023214">
    <property type="entry name" value="HAD_sf"/>
</dbReference>
<dbReference type="PANTHER" id="PTHR43611">
    <property type="entry name" value="ALPHA-D-GLUCOSE 1-PHOSPHATE PHOSPHATASE"/>
    <property type="match status" value="1"/>
</dbReference>
<evidence type="ECO:0008006" key="3">
    <source>
        <dbReference type="Google" id="ProtNLM"/>
    </source>
</evidence>
<dbReference type="Pfam" id="PF13419">
    <property type="entry name" value="HAD_2"/>
    <property type="match status" value="1"/>
</dbReference>
<gene>
    <name evidence="1" type="ORF">A2773_01555</name>
</gene>
<proteinExistence type="predicted"/>
<dbReference type="SUPFAM" id="SSF56784">
    <property type="entry name" value="HAD-like"/>
    <property type="match status" value="1"/>
</dbReference>
<evidence type="ECO:0000313" key="2">
    <source>
        <dbReference type="Proteomes" id="UP000177383"/>
    </source>
</evidence>
<dbReference type="STRING" id="1798375.A2773_01555"/>
<dbReference type="NCBIfam" id="TIGR01509">
    <property type="entry name" value="HAD-SF-IA-v3"/>
    <property type="match status" value="1"/>
</dbReference>
<accession>A0A1F5ZMX6</accession>
<dbReference type="EMBL" id="MFJE01000036">
    <property type="protein sequence ID" value="OGG13791.1"/>
    <property type="molecule type" value="Genomic_DNA"/>
</dbReference>
<name>A0A1F5ZMX6_9BACT</name>
<dbReference type="SFLD" id="SFLDG01129">
    <property type="entry name" value="C1.5:_HAD__Beta-PGM__Phosphata"/>
    <property type="match status" value="1"/>
</dbReference>
<protein>
    <recommendedName>
        <fullName evidence="3">FCP1 homology domain-containing protein</fullName>
    </recommendedName>
</protein>
<dbReference type="Proteomes" id="UP000177383">
    <property type="component" value="Unassembled WGS sequence"/>
</dbReference>
<evidence type="ECO:0000313" key="1">
    <source>
        <dbReference type="EMBL" id="OGG13791.1"/>
    </source>
</evidence>